<dbReference type="RefSeq" id="WP_146617099.1">
    <property type="nucleotide sequence ID" value="NZ_JACHWI010000008.1"/>
</dbReference>
<organism evidence="2 3">
    <name type="scientific">Actinoplanes lutulentus</name>
    <dbReference type="NCBI Taxonomy" id="1287878"/>
    <lineage>
        <taxon>Bacteria</taxon>
        <taxon>Bacillati</taxon>
        <taxon>Actinomycetota</taxon>
        <taxon>Actinomycetes</taxon>
        <taxon>Micromonosporales</taxon>
        <taxon>Micromonosporaceae</taxon>
        <taxon>Actinoplanes</taxon>
    </lineage>
</organism>
<evidence type="ECO:0000256" key="1">
    <source>
        <dbReference type="SAM" id="MobiDB-lite"/>
    </source>
</evidence>
<name>A0A327YXG6_9ACTN</name>
<keyword evidence="3" id="KW-1185">Reference proteome</keyword>
<evidence type="ECO:0000313" key="3">
    <source>
        <dbReference type="Proteomes" id="UP000249341"/>
    </source>
</evidence>
<feature type="compositionally biased region" description="Basic and acidic residues" evidence="1">
    <location>
        <begin position="1"/>
        <end position="12"/>
    </location>
</feature>
<dbReference type="Proteomes" id="UP000249341">
    <property type="component" value="Unassembled WGS sequence"/>
</dbReference>
<dbReference type="AlphaFoldDB" id="A0A327YXG6"/>
<evidence type="ECO:0000313" key="2">
    <source>
        <dbReference type="EMBL" id="RAK25713.1"/>
    </source>
</evidence>
<protein>
    <submittedName>
        <fullName evidence="2">Uncharacterized protein</fullName>
    </submittedName>
</protein>
<feature type="region of interest" description="Disordered" evidence="1">
    <location>
        <begin position="1"/>
        <end position="21"/>
    </location>
</feature>
<proteinExistence type="predicted"/>
<sequence>MPDVPGEKRTPDGHPAIWDEGTDAFAGRSGIARDGKDGKGWVFYGADVLLPGGNGVAGELAG</sequence>
<gene>
    <name evidence="2" type="ORF">B0I29_13164</name>
</gene>
<reference evidence="2 3" key="1">
    <citation type="submission" date="2018-06" db="EMBL/GenBank/DDBJ databases">
        <title>Genomic Encyclopedia of Type Strains, Phase III (KMG-III): the genomes of soil and plant-associated and newly described type strains.</title>
        <authorList>
            <person name="Whitman W."/>
        </authorList>
    </citation>
    <scope>NUCLEOTIDE SEQUENCE [LARGE SCALE GENOMIC DNA]</scope>
    <source>
        <strain evidence="2 3">CGMCC 4.7090</strain>
    </source>
</reference>
<dbReference type="EMBL" id="QLMJ01000031">
    <property type="protein sequence ID" value="RAK25713.1"/>
    <property type="molecule type" value="Genomic_DNA"/>
</dbReference>
<dbReference type="OrthoDB" id="3296186at2"/>
<accession>A0A327YXG6</accession>
<comment type="caution">
    <text evidence="2">The sequence shown here is derived from an EMBL/GenBank/DDBJ whole genome shotgun (WGS) entry which is preliminary data.</text>
</comment>